<feature type="compositionally biased region" description="Basic and acidic residues" evidence="6">
    <location>
        <begin position="12"/>
        <end position="22"/>
    </location>
</feature>
<keyword evidence="2 8" id="KW-0808">Transferase</keyword>
<gene>
    <name evidence="8" type="ORF">PAPYR_7759</name>
</gene>
<dbReference type="Pfam" id="PF00365">
    <property type="entry name" value="PFK"/>
    <property type="match status" value="1"/>
</dbReference>
<dbReference type="Gene3D" id="3.40.50.460">
    <property type="entry name" value="Phosphofructokinase domain"/>
    <property type="match status" value="1"/>
</dbReference>
<comment type="caution">
    <text evidence="8">The sequence shown here is derived from an EMBL/GenBank/DDBJ whole genome shotgun (WGS) entry which is preliminary data.</text>
</comment>
<name>A0ABQ8UHM6_9EUKA</name>
<accession>A0ABQ8UHM6</accession>
<feature type="compositionally biased region" description="Polar residues" evidence="6">
    <location>
        <begin position="457"/>
        <end position="467"/>
    </location>
</feature>
<evidence type="ECO:0000256" key="6">
    <source>
        <dbReference type="SAM" id="MobiDB-lite"/>
    </source>
</evidence>
<dbReference type="SUPFAM" id="SSF53784">
    <property type="entry name" value="Phosphofructokinase"/>
    <property type="match status" value="2"/>
</dbReference>
<keyword evidence="3" id="KW-0479">Metal-binding</keyword>
<organism evidence="8 9">
    <name type="scientific">Paratrimastix pyriformis</name>
    <dbReference type="NCBI Taxonomy" id="342808"/>
    <lineage>
        <taxon>Eukaryota</taxon>
        <taxon>Metamonada</taxon>
        <taxon>Preaxostyla</taxon>
        <taxon>Paratrimastigidae</taxon>
        <taxon>Paratrimastix</taxon>
    </lineage>
</organism>
<dbReference type="PANTHER" id="PTHR45770">
    <property type="entry name" value="ATP-DEPENDENT 6-PHOSPHOFRUCTOKINASE 1"/>
    <property type="match status" value="1"/>
</dbReference>
<evidence type="ECO:0000256" key="4">
    <source>
        <dbReference type="ARBA" id="ARBA00022777"/>
    </source>
</evidence>
<feature type="region of interest" description="Disordered" evidence="6">
    <location>
        <begin position="428"/>
        <end position="476"/>
    </location>
</feature>
<feature type="domain" description="Phosphofructokinase" evidence="7">
    <location>
        <begin position="146"/>
        <end position="379"/>
    </location>
</feature>
<dbReference type="GO" id="GO:0047334">
    <property type="term" value="F:diphosphate-fructose-6-phosphate 1-phosphotransferase activity"/>
    <property type="evidence" value="ECO:0007669"/>
    <property type="project" value="UniProtKB-EC"/>
</dbReference>
<dbReference type="Proteomes" id="UP001141327">
    <property type="component" value="Unassembled WGS sequence"/>
</dbReference>
<dbReference type="InterPro" id="IPR022953">
    <property type="entry name" value="ATP_PFK"/>
</dbReference>
<evidence type="ECO:0000256" key="3">
    <source>
        <dbReference type="ARBA" id="ARBA00022723"/>
    </source>
</evidence>
<proteinExistence type="predicted"/>
<protein>
    <submittedName>
        <fullName evidence="8">Pyrophosphate:fructose 6-phosphate phosphotransferase</fullName>
        <ecNumber evidence="8">2.7.1.90</ecNumber>
    </submittedName>
</protein>
<feature type="region of interest" description="Disordered" evidence="6">
    <location>
        <begin position="1"/>
        <end position="42"/>
    </location>
</feature>
<dbReference type="Gene3D" id="3.40.50.450">
    <property type="match status" value="1"/>
</dbReference>
<evidence type="ECO:0000256" key="5">
    <source>
        <dbReference type="ARBA" id="ARBA00022842"/>
    </source>
</evidence>
<evidence type="ECO:0000259" key="7">
    <source>
        <dbReference type="Pfam" id="PF00365"/>
    </source>
</evidence>
<keyword evidence="4" id="KW-0418">Kinase</keyword>
<comment type="cofactor">
    <cofactor evidence="1">
        <name>Mg(2+)</name>
        <dbReference type="ChEBI" id="CHEBI:18420"/>
    </cofactor>
</comment>
<evidence type="ECO:0000256" key="2">
    <source>
        <dbReference type="ARBA" id="ARBA00022679"/>
    </source>
</evidence>
<keyword evidence="5" id="KW-0460">Magnesium</keyword>
<dbReference type="InterPro" id="IPR050929">
    <property type="entry name" value="PFKA"/>
</dbReference>
<evidence type="ECO:0000313" key="8">
    <source>
        <dbReference type="EMBL" id="KAJ4456935.1"/>
    </source>
</evidence>
<dbReference type="EC" id="2.7.1.90" evidence="8"/>
<evidence type="ECO:0000313" key="9">
    <source>
        <dbReference type="Proteomes" id="UP001141327"/>
    </source>
</evidence>
<dbReference type="EMBL" id="JAPMOS010000058">
    <property type="protein sequence ID" value="KAJ4456935.1"/>
    <property type="molecule type" value="Genomic_DNA"/>
</dbReference>
<keyword evidence="9" id="KW-1185">Reference proteome</keyword>
<sequence length="599" mass="64106">MRSSSVPIPGSDAREIETDMHPPRGGNMTPPVPAQFPIPSPAPRSALLHTAPTVGRGAGAVFGTSPPPLDFESDADVGDLQAQHFAVPTLGPCDYDSPRRDCRYGDQDKILFQNHSRNPRTVDPYLAFECAGARSKIHFDPKNTTVGIVTCGGICPGLNDVIRAITYSALNYGVKRVIGFRYGYQGMSRAKRDYIELTYQNVNQIHYMGGTCLGTSRGEIPAEEMLETLQLLNVNCMFTIGGDGTQRGSATLFSLIQSRQLDIAVVGIPKTIDNDIPFISRSFGFDTAVEVARDAINGAHIEATSVTNGLGIVKLMGRDAGFIAAKSTLSSGDVNFCLVPEEPFDLNLLLERLEQRFEARGHAVLVVAEGAGVPQLIDEGHRLAEEKMKADVALAYWAAHHPAEVATMAEKRAVPGVAAAPIIRPPTIMPAGPAPTSQGSPSTNPPVPAAEAPHSALTGQLASGQPTAPTPANPQSALTATFAGTADKSGNVKFGDIGIFLKKKIEDHFKGKRIECNTKYIDPSYLIRSVRANANDSAFCIELAQKAVDSALAGKTGCVVGYWNDEYTLVPFSMIARGGKKKINLRGHLWNSVKSMTEL</sequence>
<reference evidence="8" key="1">
    <citation type="journal article" date="2022" name="bioRxiv">
        <title>Genomics of Preaxostyla Flagellates Illuminates Evolutionary Transitions and the Path Towards Mitochondrial Loss.</title>
        <authorList>
            <person name="Novak L.V.F."/>
            <person name="Treitli S.C."/>
            <person name="Pyrih J."/>
            <person name="Halakuc P."/>
            <person name="Pipaliya S.V."/>
            <person name="Vacek V."/>
            <person name="Brzon O."/>
            <person name="Soukal P."/>
            <person name="Eme L."/>
            <person name="Dacks J.B."/>
            <person name="Karnkowska A."/>
            <person name="Elias M."/>
            <person name="Hampl V."/>
        </authorList>
    </citation>
    <scope>NUCLEOTIDE SEQUENCE</scope>
    <source>
        <strain evidence="8">RCP-MX</strain>
    </source>
</reference>
<dbReference type="InterPro" id="IPR000023">
    <property type="entry name" value="Phosphofructokinase_dom"/>
</dbReference>
<dbReference type="PRINTS" id="PR00476">
    <property type="entry name" value="PHFRCTKINASE"/>
</dbReference>
<evidence type="ECO:0000256" key="1">
    <source>
        <dbReference type="ARBA" id="ARBA00001946"/>
    </source>
</evidence>
<dbReference type="InterPro" id="IPR035966">
    <property type="entry name" value="PKF_sf"/>
</dbReference>
<feature type="compositionally biased region" description="Pro residues" evidence="6">
    <location>
        <begin position="30"/>
        <end position="42"/>
    </location>
</feature>